<dbReference type="KEGG" id="esc:Entcl_2267"/>
<dbReference type="STRING" id="701347.Entcl_2267"/>
<gene>
    <name evidence="2" type="ordered locus">Entcl_2267</name>
</gene>
<proteinExistence type="predicted"/>
<accession>E3G798</accession>
<dbReference type="eggNOG" id="COG0346">
    <property type="taxonomic scope" value="Bacteria"/>
</dbReference>
<dbReference type="SUPFAM" id="SSF54593">
    <property type="entry name" value="Glyoxalase/Bleomycin resistance protein/Dihydroxybiphenyl dioxygenase"/>
    <property type="match status" value="1"/>
</dbReference>
<dbReference type="Pfam" id="PF00903">
    <property type="entry name" value="Glyoxalase"/>
    <property type="match status" value="1"/>
</dbReference>
<name>E3G798_ENTLS</name>
<sequence length="150" mass="16441">MNPDLSGIDVLFVAGFGPITLDTDASKAFYADALGLPLKSMEGNSDYLLTGHNALKGVKHFALWPLSQAALSCFGTGQWPVDLPTPQAWIEFEVRDIDAATRVLKSKGYRLLVAQREEPWGQTVTRLLSPEGLLAGVTITPWLRQDQKTE</sequence>
<dbReference type="InterPro" id="IPR004360">
    <property type="entry name" value="Glyas_Fos-R_dOase_dom"/>
</dbReference>
<dbReference type="HOGENOM" id="CLU_1737637_0_0_6"/>
<protein>
    <submittedName>
        <fullName evidence="2">Glyoxalase/bleomycin resistance protein/dioxygenase</fullName>
    </submittedName>
</protein>
<keyword evidence="3" id="KW-1185">Reference proteome</keyword>
<dbReference type="InterPro" id="IPR029068">
    <property type="entry name" value="Glyas_Bleomycin-R_OHBP_Dase"/>
</dbReference>
<evidence type="ECO:0000313" key="3">
    <source>
        <dbReference type="Proteomes" id="UP000006872"/>
    </source>
</evidence>
<evidence type="ECO:0000259" key="1">
    <source>
        <dbReference type="Pfam" id="PF00903"/>
    </source>
</evidence>
<evidence type="ECO:0000313" key="2">
    <source>
        <dbReference type="EMBL" id="ADO48520.1"/>
    </source>
</evidence>
<feature type="domain" description="Glyoxalase/fosfomycin resistance/dioxygenase" evidence="1">
    <location>
        <begin position="22"/>
        <end position="134"/>
    </location>
</feature>
<reference evidence="2 3" key="2">
    <citation type="journal article" date="2011" name="Stand. Genomic Sci.">
        <title>Complete genome sequence of 'Enterobacter lignolyticus' SCF1.</title>
        <authorList>
            <person name="Deangelis K.M."/>
            <person name="D'Haeseleer P."/>
            <person name="Chivian D."/>
            <person name="Fortney J.L."/>
            <person name="Khudyakov J."/>
            <person name="Simmons B."/>
            <person name="Woo H."/>
            <person name="Arkin A.P."/>
            <person name="Davenport K.W."/>
            <person name="Goodwin L."/>
            <person name="Chen A."/>
            <person name="Ivanova N."/>
            <person name="Kyrpides N.C."/>
            <person name="Mavromatis K."/>
            <person name="Woyke T."/>
            <person name="Hazen T.C."/>
        </authorList>
    </citation>
    <scope>NUCLEOTIDE SEQUENCE [LARGE SCALE GENOMIC DNA]</scope>
    <source>
        <strain evidence="2 3">SCF1</strain>
    </source>
</reference>
<dbReference type="EMBL" id="CP002272">
    <property type="protein sequence ID" value="ADO48520.1"/>
    <property type="molecule type" value="Genomic_DNA"/>
</dbReference>
<dbReference type="Gene3D" id="3.10.180.10">
    <property type="entry name" value="2,3-Dihydroxybiphenyl 1,2-Dioxygenase, domain 1"/>
    <property type="match status" value="1"/>
</dbReference>
<reference evidence="3" key="1">
    <citation type="submission" date="2010-10" db="EMBL/GenBank/DDBJ databases">
        <title>Complete sequence of Enterobacter cloacae SCF1.</title>
        <authorList>
            <consortium name="US DOE Joint Genome Institute"/>
            <person name="Lucas S."/>
            <person name="Copeland A."/>
            <person name="Lapidus A."/>
            <person name="Cheng J.-F."/>
            <person name="Bruce D."/>
            <person name="Goodwin L."/>
            <person name="Pitluck S."/>
            <person name="Davenport K."/>
            <person name="Detter J.C."/>
            <person name="Han C."/>
            <person name="Tapia R."/>
            <person name="Land M."/>
            <person name="Hauser L."/>
            <person name="Chang Y.-J."/>
            <person name="Jeffries C."/>
            <person name="Kyrpides N."/>
            <person name="Ivanova N."/>
            <person name="Mikhailova N."/>
            <person name="DeAngelis K."/>
            <person name="Arkin A.P."/>
            <person name="Chivian D."/>
            <person name="Edwards B."/>
            <person name="Woo H."/>
            <person name="Hazen T.C."/>
            <person name="Woyke T."/>
        </authorList>
    </citation>
    <scope>NUCLEOTIDE SEQUENCE [LARGE SCALE GENOMIC DNA]</scope>
    <source>
        <strain evidence="3">SCF1</strain>
    </source>
</reference>
<dbReference type="AlphaFoldDB" id="E3G798"/>
<dbReference type="Proteomes" id="UP000006872">
    <property type="component" value="Chromosome"/>
</dbReference>
<organism evidence="2 3">
    <name type="scientific">Enterobacter lignolyticus (strain SCF1)</name>
    <dbReference type="NCBI Taxonomy" id="701347"/>
    <lineage>
        <taxon>Bacteria</taxon>
        <taxon>Pseudomonadati</taxon>
        <taxon>Pseudomonadota</taxon>
        <taxon>Gammaproteobacteria</taxon>
        <taxon>Enterobacterales</taxon>
        <taxon>Enterobacteriaceae</taxon>
        <taxon>Pluralibacter</taxon>
    </lineage>
</organism>
<dbReference type="RefSeq" id="WP_013366256.1">
    <property type="nucleotide sequence ID" value="NC_014618.1"/>
</dbReference>